<accession>A0ABQ0MHP8</accession>
<dbReference type="Proteomes" id="UP000194153">
    <property type="component" value="Unassembled WGS sequence"/>
</dbReference>
<dbReference type="EMBL" id="BDQG01000001">
    <property type="protein sequence ID" value="GAW66618.1"/>
    <property type="molecule type" value="Genomic_DNA"/>
</dbReference>
<organism evidence="2 3">
    <name type="scientific">Geoanaerobacter pelophilus</name>
    <dbReference type="NCBI Taxonomy" id="60036"/>
    <lineage>
        <taxon>Bacteria</taxon>
        <taxon>Pseudomonadati</taxon>
        <taxon>Thermodesulfobacteriota</taxon>
        <taxon>Desulfuromonadia</taxon>
        <taxon>Geobacterales</taxon>
        <taxon>Geobacteraceae</taxon>
        <taxon>Geoanaerobacter</taxon>
    </lineage>
</organism>
<reference evidence="3" key="1">
    <citation type="submission" date="2017-05" db="EMBL/GenBank/DDBJ databases">
        <title>Draft genome sequence of Geobacter pelophilus, a iron(III)-reducing bacteria.</title>
        <authorList>
            <person name="Aoyagi T."/>
            <person name="Koike H."/>
            <person name="Morita T."/>
            <person name="Sato Y."/>
            <person name="Habe H."/>
            <person name="Hori T."/>
        </authorList>
    </citation>
    <scope>NUCLEOTIDE SEQUENCE [LARGE SCALE GENOMIC DNA]</scope>
    <source>
        <strain evidence="3">Drf2</strain>
    </source>
</reference>
<keyword evidence="3" id="KW-1185">Reference proteome</keyword>
<gene>
    <name evidence="2" type="ORF">GPEL0_01r2061</name>
</gene>
<evidence type="ECO:0008006" key="4">
    <source>
        <dbReference type="Google" id="ProtNLM"/>
    </source>
</evidence>
<feature type="region of interest" description="Disordered" evidence="1">
    <location>
        <begin position="151"/>
        <end position="174"/>
    </location>
</feature>
<protein>
    <recommendedName>
        <fullName evidence="4">HEAT repeat domain-containing protein</fullName>
    </recommendedName>
</protein>
<evidence type="ECO:0000256" key="1">
    <source>
        <dbReference type="SAM" id="MobiDB-lite"/>
    </source>
</evidence>
<name>A0ABQ0MHP8_9BACT</name>
<evidence type="ECO:0000313" key="3">
    <source>
        <dbReference type="Proteomes" id="UP000194153"/>
    </source>
</evidence>
<evidence type="ECO:0000313" key="2">
    <source>
        <dbReference type="EMBL" id="GAW66618.1"/>
    </source>
</evidence>
<sequence>MKPYREIFPNAEQQEVTLELPRKSGRIPKGNYSFLEYYCTEPDDDCRQVMVSVINEKSRPKATIRFALDASGAFTGPYLDPASYQSPYAQDLAQTFTDLLNARPEWQQRIQRRYREVRELADKKPYSGRPFPKPGQIRYRLTPSPELEDVLEESLKHGRPGASPSSPSVKHPGTGLLKGDAATGMQRFVDLYAKAQSGPVGALLAVQEELRRHLLADPFAGEELAALLPPLCRRSPQDDEKIDAALRLLHDMLDFYQVEIEGGRAGAKSQMERFQGALARRVMMENQDVDLSLAVARILSESRVELIAELRDAEKRMLRAGTDRTDLQAPEEEDLLTGIARSLKAMGVVSPFAGADEILQLSAASDAELRAPVISELMTAEDPFLREIAALMLFHPDPAHALEVSRLLVAIEGGRIGPETLRRLIMARNWFPADVRRNADQAITNARKARVECAPLPKPLPLTVYASSIDGSGAQNFQLLLQEDAGFSSCLILLKQGTGVAASSVSQIKSRPERDKLVAKLAHGSSCLESSPQYLDLRVCQALADGVANGITPNHWFVRIAELLGRDRWKGTPLDAGNELLLLRDEIDSLSPALLEESEYKAALEESGLWLLDFPAVFGSWAETGDAAAGEVDAAMTMTGTGRGVDASVIERVFTNLLEPKRDAWLDRLVFETLWLRHARSAPLNWQRMYHVAQAVADRTVALKEIPLMMAVARRTVELYRVSRKEGEGSK</sequence>
<proteinExistence type="predicted"/>
<comment type="caution">
    <text evidence="2">The sequence shown here is derived from an EMBL/GenBank/DDBJ whole genome shotgun (WGS) entry which is preliminary data.</text>
</comment>
<dbReference type="RefSeq" id="WP_085812954.1">
    <property type="nucleotide sequence ID" value="NZ_BDQG01000001.1"/>
</dbReference>